<dbReference type="SUPFAM" id="SSF55874">
    <property type="entry name" value="ATPase domain of HSP90 chaperone/DNA topoisomerase II/histidine kinase"/>
    <property type="match status" value="1"/>
</dbReference>
<dbReference type="InterPro" id="IPR013656">
    <property type="entry name" value="PAS_4"/>
</dbReference>
<evidence type="ECO:0000313" key="9">
    <source>
        <dbReference type="EMBL" id="MET3525500.1"/>
    </source>
</evidence>
<dbReference type="PANTHER" id="PTHR41523">
    <property type="entry name" value="TWO-COMPONENT SYSTEM SENSOR PROTEIN"/>
    <property type="match status" value="1"/>
</dbReference>
<comment type="catalytic activity">
    <reaction evidence="1">
        <text>ATP + protein L-histidine = ADP + protein N-phospho-L-histidine.</text>
        <dbReference type="EC" id="2.7.13.3"/>
    </reaction>
</comment>
<gene>
    <name evidence="9" type="ORF">ABID41_000595</name>
</gene>
<name>A0ABV2EEP7_9CAUL</name>
<dbReference type="Proteomes" id="UP001549110">
    <property type="component" value="Unassembled WGS sequence"/>
</dbReference>
<sequence length="335" mass="36076">MAVVGSSTAPLILLDGDFRVVAASASFFHAFQLARGETEGRTIFELRSGDWNVPQLRTLLKATAAGVAQIDAYEMDLMGDWTEPRRLVVNAHRLDYGNPEHVRILLSVTDVTDARLADKLKEDLLREKVVLLQEIQHRVANSLQIIASVILQSARRVQSEEARSHLKEAHSRIMSVATLQQQLAASRLGDVELLGYFTQLCESIGASMIRDPGHLSLEVDVDASAVPADTSVSLGLAVTELVINALKHAFPSAQPGRIVVGYHADGPNWTLSVTDNGVGMPKDAPSASPRLGTSIVAALASQLRARVQVADAHPGTAISLVHTHATPVELQSFQS</sequence>
<dbReference type="EMBL" id="JBEPLU010000001">
    <property type="protein sequence ID" value="MET3525500.1"/>
    <property type="molecule type" value="Genomic_DNA"/>
</dbReference>
<evidence type="ECO:0000256" key="6">
    <source>
        <dbReference type="ARBA" id="ARBA00022777"/>
    </source>
</evidence>
<keyword evidence="3" id="KW-0597">Phosphoprotein</keyword>
<evidence type="ECO:0000313" key="10">
    <source>
        <dbReference type="Proteomes" id="UP001549110"/>
    </source>
</evidence>
<organism evidence="9 10">
    <name type="scientific">Phenylobacterium koreense</name>
    <dbReference type="NCBI Taxonomy" id="266125"/>
    <lineage>
        <taxon>Bacteria</taxon>
        <taxon>Pseudomonadati</taxon>
        <taxon>Pseudomonadota</taxon>
        <taxon>Alphaproteobacteria</taxon>
        <taxon>Caulobacterales</taxon>
        <taxon>Caulobacteraceae</taxon>
        <taxon>Phenylobacterium</taxon>
    </lineage>
</organism>
<evidence type="ECO:0000256" key="5">
    <source>
        <dbReference type="ARBA" id="ARBA00022741"/>
    </source>
</evidence>
<protein>
    <recommendedName>
        <fullName evidence="2">histidine kinase</fullName>
        <ecNumber evidence="2">2.7.13.3</ecNumber>
    </recommendedName>
</protein>
<evidence type="ECO:0000256" key="3">
    <source>
        <dbReference type="ARBA" id="ARBA00022553"/>
    </source>
</evidence>
<dbReference type="RefSeq" id="WP_269628555.1">
    <property type="nucleotide sequence ID" value="NZ_JBEPLU010000001.1"/>
</dbReference>
<keyword evidence="6 9" id="KW-0418">Kinase</keyword>
<keyword evidence="10" id="KW-1185">Reference proteome</keyword>
<dbReference type="Pfam" id="PF08448">
    <property type="entry name" value="PAS_4"/>
    <property type="match status" value="1"/>
</dbReference>
<keyword evidence="4" id="KW-0808">Transferase</keyword>
<evidence type="ECO:0000259" key="8">
    <source>
        <dbReference type="SMART" id="SM00387"/>
    </source>
</evidence>
<dbReference type="InterPro" id="IPR003594">
    <property type="entry name" value="HATPase_dom"/>
</dbReference>
<evidence type="ECO:0000256" key="4">
    <source>
        <dbReference type="ARBA" id="ARBA00022679"/>
    </source>
</evidence>
<dbReference type="Gene3D" id="3.30.565.10">
    <property type="entry name" value="Histidine kinase-like ATPase, C-terminal domain"/>
    <property type="match status" value="1"/>
</dbReference>
<evidence type="ECO:0000256" key="1">
    <source>
        <dbReference type="ARBA" id="ARBA00000085"/>
    </source>
</evidence>
<dbReference type="PANTHER" id="PTHR41523:SF8">
    <property type="entry name" value="ETHYLENE RESPONSE SENSOR PROTEIN"/>
    <property type="match status" value="1"/>
</dbReference>
<dbReference type="Gene3D" id="3.30.450.20">
    <property type="entry name" value="PAS domain"/>
    <property type="match status" value="1"/>
</dbReference>
<dbReference type="Pfam" id="PF07568">
    <property type="entry name" value="HisKA_2"/>
    <property type="match status" value="1"/>
</dbReference>
<dbReference type="InterPro" id="IPR035965">
    <property type="entry name" value="PAS-like_dom_sf"/>
</dbReference>
<dbReference type="EC" id="2.7.13.3" evidence="2"/>
<keyword evidence="5" id="KW-0547">Nucleotide-binding</keyword>
<dbReference type="InterPro" id="IPR036890">
    <property type="entry name" value="HATPase_C_sf"/>
</dbReference>
<reference evidence="9 10" key="1">
    <citation type="submission" date="2024-06" db="EMBL/GenBank/DDBJ databases">
        <title>Genomic Encyclopedia of Type Strains, Phase IV (KMG-IV): sequencing the most valuable type-strain genomes for metagenomic binning, comparative biology and taxonomic classification.</title>
        <authorList>
            <person name="Goeker M."/>
        </authorList>
    </citation>
    <scope>NUCLEOTIDE SEQUENCE [LARGE SCALE GENOMIC DNA]</scope>
    <source>
        <strain evidence="9 10">DSM 17809</strain>
    </source>
</reference>
<evidence type="ECO:0000256" key="7">
    <source>
        <dbReference type="ARBA" id="ARBA00022840"/>
    </source>
</evidence>
<accession>A0ABV2EEP7</accession>
<proteinExistence type="predicted"/>
<dbReference type="SUPFAM" id="SSF55785">
    <property type="entry name" value="PYP-like sensor domain (PAS domain)"/>
    <property type="match status" value="1"/>
</dbReference>
<keyword evidence="7" id="KW-0067">ATP-binding</keyword>
<comment type="caution">
    <text evidence="9">The sequence shown here is derived from an EMBL/GenBank/DDBJ whole genome shotgun (WGS) entry which is preliminary data.</text>
</comment>
<dbReference type="Pfam" id="PF02518">
    <property type="entry name" value="HATPase_c"/>
    <property type="match status" value="1"/>
</dbReference>
<dbReference type="InterPro" id="IPR011495">
    <property type="entry name" value="Sig_transdc_His_kin_sub2_dim/P"/>
</dbReference>
<evidence type="ECO:0000256" key="2">
    <source>
        <dbReference type="ARBA" id="ARBA00012438"/>
    </source>
</evidence>
<feature type="domain" description="Histidine kinase/HSP90-like ATPase" evidence="8">
    <location>
        <begin position="229"/>
        <end position="326"/>
    </location>
</feature>
<dbReference type="GO" id="GO:0016301">
    <property type="term" value="F:kinase activity"/>
    <property type="evidence" value="ECO:0007669"/>
    <property type="project" value="UniProtKB-KW"/>
</dbReference>
<dbReference type="SMART" id="SM00387">
    <property type="entry name" value="HATPase_c"/>
    <property type="match status" value="1"/>
</dbReference>